<gene>
    <name evidence="4" type="ORF">JXQ802_LOCUS49725</name>
    <name evidence="3" type="ORF">PYM288_LOCUS17400</name>
</gene>
<evidence type="ECO:0000313" key="5">
    <source>
        <dbReference type="Proteomes" id="UP000663870"/>
    </source>
</evidence>
<name>A0A816BQM3_9BILA</name>
<feature type="chain" id="PRO_5035609096" evidence="2">
    <location>
        <begin position="20"/>
        <end position="129"/>
    </location>
</feature>
<keyword evidence="5" id="KW-1185">Reference proteome</keyword>
<evidence type="ECO:0000256" key="1">
    <source>
        <dbReference type="SAM" id="Phobius"/>
    </source>
</evidence>
<evidence type="ECO:0000313" key="3">
    <source>
        <dbReference type="EMBL" id="CAF1056094.1"/>
    </source>
</evidence>
<keyword evidence="1" id="KW-0812">Transmembrane</keyword>
<proteinExistence type="predicted"/>
<protein>
    <submittedName>
        <fullName evidence="4">Uncharacterized protein</fullName>
    </submittedName>
</protein>
<dbReference type="Proteomes" id="UP000663854">
    <property type="component" value="Unassembled WGS sequence"/>
</dbReference>
<feature type="signal peptide" evidence="2">
    <location>
        <begin position="1"/>
        <end position="19"/>
    </location>
</feature>
<evidence type="ECO:0000313" key="4">
    <source>
        <dbReference type="EMBL" id="CAF1613844.1"/>
    </source>
</evidence>
<dbReference type="EMBL" id="CAJNOL010006091">
    <property type="protein sequence ID" value="CAF1613844.1"/>
    <property type="molecule type" value="Genomic_DNA"/>
</dbReference>
<comment type="caution">
    <text evidence="4">The sequence shown here is derived from an EMBL/GenBank/DDBJ whole genome shotgun (WGS) entry which is preliminary data.</text>
</comment>
<dbReference type="Proteomes" id="UP000663870">
    <property type="component" value="Unassembled WGS sequence"/>
</dbReference>
<feature type="transmembrane region" description="Helical" evidence="1">
    <location>
        <begin position="72"/>
        <end position="92"/>
    </location>
</feature>
<dbReference type="EMBL" id="CAJNOH010000490">
    <property type="protein sequence ID" value="CAF1056094.1"/>
    <property type="molecule type" value="Genomic_DNA"/>
</dbReference>
<accession>A0A816BQM3</accession>
<evidence type="ECO:0000256" key="2">
    <source>
        <dbReference type="SAM" id="SignalP"/>
    </source>
</evidence>
<keyword evidence="1" id="KW-0472">Membrane</keyword>
<keyword evidence="2" id="KW-0732">Signal</keyword>
<reference evidence="4" key="1">
    <citation type="submission" date="2021-02" db="EMBL/GenBank/DDBJ databases">
        <authorList>
            <person name="Nowell W R."/>
        </authorList>
    </citation>
    <scope>NUCLEOTIDE SEQUENCE</scope>
</reference>
<sequence length="129" mass="15065">MNILIGYLFLLLQIKTIESINMKNNNQLQNQTRNEKKNILFNIETSNDIYDSSLSHESSRICMPLYSCSSNVNGSVCVILVAVFILIICLRYHCYEYCHVKKQLDQLSLQKSRLYVPNNFPVQHWNSFV</sequence>
<keyword evidence="1" id="KW-1133">Transmembrane helix</keyword>
<dbReference type="AlphaFoldDB" id="A0A816BQM3"/>
<organism evidence="4 5">
    <name type="scientific">Rotaria sordida</name>
    <dbReference type="NCBI Taxonomy" id="392033"/>
    <lineage>
        <taxon>Eukaryota</taxon>
        <taxon>Metazoa</taxon>
        <taxon>Spiralia</taxon>
        <taxon>Gnathifera</taxon>
        <taxon>Rotifera</taxon>
        <taxon>Eurotatoria</taxon>
        <taxon>Bdelloidea</taxon>
        <taxon>Philodinida</taxon>
        <taxon>Philodinidae</taxon>
        <taxon>Rotaria</taxon>
    </lineage>
</organism>